<accession>A0A0D2NDB9</accession>
<protein>
    <submittedName>
        <fullName evidence="2">Uncharacterized protein</fullName>
    </submittedName>
</protein>
<evidence type="ECO:0000313" key="4">
    <source>
        <dbReference type="Proteomes" id="UP000054270"/>
    </source>
</evidence>
<evidence type="ECO:0000256" key="1">
    <source>
        <dbReference type="SAM" id="MobiDB-lite"/>
    </source>
</evidence>
<feature type="compositionally biased region" description="Basic and acidic residues" evidence="1">
    <location>
        <begin position="371"/>
        <end position="384"/>
    </location>
</feature>
<organism evidence="2 4">
    <name type="scientific">Hypholoma sublateritium (strain FD-334 SS-4)</name>
    <dbReference type="NCBI Taxonomy" id="945553"/>
    <lineage>
        <taxon>Eukaryota</taxon>
        <taxon>Fungi</taxon>
        <taxon>Dikarya</taxon>
        <taxon>Basidiomycota</taxon>
        <taxon>Agaricomycotina</taxon>
        <taxon>Agaricomycetes</taxon>
        <taxon>Agaricomycetidae</taxon>
        <taxon>Agaricales</taxon>
        <taxon>Agaricineae</taxon>
        <taxon>Strophariaceae</taxon>
        <taxon>Hypholoma</taxon>
    </lineage>
</organism>
<dbReference type="AlphaFoldDB" id="A0A0D2NDB9"/>
<feature type="compositionally biased region" description="Low complexity" evidence="1">
    <location>
        <begin position="430"/>
        <end position="440"/>
    </location>
</feature>
<dbReference type="EMBL" id="KN817672">
    <property type="protein sequence ID" value="KJA14596.1"/>
    <property type="molecule type" value="Genomic_DNA"/>
</dbReference>
<feature type="region of interest" description="Disordered" evidence="1">
    <location>
        <begin position="116"/>
        <end position="159"/>
    </location>
</feature>
<keyword evidence="4" id="KW-1185">Reference proteome</keyword>
<dbReference type="EMBL" id="KN817608">
    <property type="protein sequence ID" value="KJA17185.1"/>
    <property type="molecule type" value="Genomic_DNA"/>
</dbReference>
<evidence type="ECO:0000313" key="3">
    <source>
        <dbReference type="EMBL" id="KJA17185.1"/>
    </source>
</evidence>
<proteinExistence type="predicted"/>
<gene>
    <name evidence="3" type="ORF">HYPSUDRAFT_206453</name>
    <name evidence="2" type="ORF">HYPSUDRAFT_208555</name>
</gene>
<dbReference type="Proteomes" id="UP000054270">
    <property type="component" value="Unassembled WGS sequence"/>
</dbReference>
<sequence length="448" mass="48605">MSQKLDPNSLKGEDAENDECDDTTVPAEIPLIEEHIMDQSWSKAIFMESLSVSFRGWTTTSTLWLIAALIPVAYPELGQDCKVLEATTLVLHCPSTPYIKRDEINQTYAPRAVAYAEDPPTEDRCARPSKSRRALGRPSGNAAARKRRRSATRERAGRSRAVHALLETTNTLAAAPETTSTTATLSSIRRRRGIQPAEPVGDVAVEDVGDVDISAATCPSIIKARSVALRHGDISAGAEYVQLHQQQQSSTLWPHSERPNVSANYGYVGSSILCRPRGSGSSSRRTWTRGIFQCCREWVRAATAHARAGPARLRGAGREGMEGAVEEDRAARSPLNLSALALALPSVEVETRMETNDTPPLPQVQEETIESDERATGADAREELAASENIQEEGGTFGTARPDTPIATQSVRAVEFGAAVTRRWARSRTSRGASSRTAQALNYPPHIG</sequence>
<feature type="region of interest" description="Disordered" evidence="1">
    <location>
        <begin position="353"/>
        <end position="406"/>
    </location>
</feature>
<reference evidence="2" key="1">
    <citation type="submission" date="2014-04" db="EMBL/GenBank/DDBJ databases">
        <title>Evolutionary Origins and Diversification of the Mycorrhizal Mutualists.</title>
        <authorList>
            <consortium name="DOE Joint Genome Institute"/>
            <person name="Kohler A."/>
            <person name="Kuo A."/>
            <person name="Nagy L.G."/>
            <person name="Floudas D."/>
            <person name="Copeland A."/>
            <person name="Barry K.W."/>
            <person name="Cichocki N."/>
            <person name="Veneault-Fourrey C."/>
            <person name="LaButti K."/>
            <person name="Lindquist E.A."/>
            <person name="Lipzen A."/>
            <person name="Lundell T."/>
            <person name="Morin E."/>
            <person name="Murat C."/>
            <person name="Riley R."/>
            <person name="Ohm R."/>
            <person name="Sun H."/>
            <person name="Tunlid A."/>
            <person name="Henrissat B."/>
            <person name="Grigoriev I.V."/>
            <person name="Hibbett D.S."/>
            <person name="Martin F."/>
            <person name="Consortium M.G."/>
        </authorList>
    </citation>
    <scope>NUCLEOTIDE SEQUENCE [LARGE SCALE GENOMIC DNA]</scope>
    <source>
        <strain evidence="2">FD-334 SS-4</strain>
    </source>
</reference>
<feature type="region of interest" description="Disordered" evidence="1">
    <location>
        <begin position="1"/>
        <end position="24"/>
    </location>
</feature>
<reference evidence="4" key="2">
    <citation type="submission" date="2014-04" db="EMBL/GenBank/DDBJ databases">
        <title>Evolutionary Origins and Diversification of the Mycorrhizal Mutualists.</title>
        <authorList>
            <consortium name="DOE Joint Genome Institute"/>
            <consortium name="Mycorrhizal Genomics Consortium"/>
            <person name="Kohler A."/>
            <person name="Kuo A."/>
            <person name="Nagy L.G."/>
            <person name="Floudas D."/>
            <person name="Copeland A."/>
            <person name="Barry K.W."/>
            <person name="Cichocki N."/>
            <person name="Veneault-Fourrey C."/>
            <person name="LaButti K."/>
            <person name="Lindquist E.A."/>
            <person name="Lipzen A."/>
            <person name="Lundell T."/>
            <person name="Morin E."/>
            <person name="Murat C."/>
            <person name="Riley R."/>
            <person name="Ohm R."/>
            <person name="Sun H."/>
            <person name="Tunlid A."/>
            <person name="Henrissat B."/>
            <person name="Grigoriev I.V."/>
            <person name="Hibbett D.S."/>
            <person name="Martin F."/>
        </authorList>
    </citation>
    <scope>NUCLEOTIDE SEQUENCE [LARGE SCALE GENOMIC DNA]</scope>
    <source>
        <strain evidence="4">FD-334 SS-4</strain>
    </source>
</reference>
<feature type="region of interest" description="Disordered" evidence="1">
    <location>
        <begin position="424"/>
        <end position="448"/>
    </location>
</feature>
<evidence type="ECO:0000313" key="2">
    <source>
        <dbReference type="EMBL" id="KJA14596.1"/>
    </source>
</evidence>
<name>A0A0D2NDB9_HYPSF</name>